<proteinExistence type="predicted"/>
<reference evidence="1 2" key="1">
    <citation type="journal article" date="2016" name="Int. J. Syst. Evol. Microbiol.">
        <title>Tessaracoccus flavus sp. nov., isolated from the drainage system of a lindane-producing factory.</title>
        <authorList>
            <person name="Kumari R."/>
            <person name="Singh P."/>
            <person name="Schumann P."/>
            <person name="Lal R."/>
        </authorList>
    </citation>
    <scope>NUCLEOTIDE SEQUENCE [LARGE SCALE GENOMIC DNA]</scope>
    <source>
        <strain evidence="1 2">RP1T</strain>
    </source>
</reference>
<name>A0A1Q2CCE8_9ACTN</name>
<keyword evidence="2" id="KW-1185">Reference proteome</keyword>
<dbReference type="AlphaFoldDB" id="A0A1Q2CCE8"/>
<evidence type="ECO:0000313" key="1">
    <source>
        <dbReference type="EMBL" id="AQP43792.1"/>
    </source>
</evidence>
<protein>
    <submittedName>
        <fullName evidence="1">Uncharacterized protein</fullName>
    </submittedName>
</protein>
<accession>A0A1Q2CCE8</accession>
<evidence type="ECO:0000313" key="2">
    <source>
        <dbReference type="Proteomes" id="UP000188324"/>
    </source>
</evidence>
<dbReference type="STRING" id="1610493.RPIT_02310"/>
<gene>
    <name evidence="1" type="ORF">RPIT_02310</name>
</gene>
<sequence length="74" mass="8170">MLIELYTPVQYLCQMIVPFASAFLSVHDREVNPVLTADIEPVQLPSAWARSGVRAIQVARAPAAAIFLSLERNC</sequence>
<dbReference type="EMBL" id="CP019605">
    <property type="protein sequence ID" value="AQP43792.1"/>
    <property type="molecule type" value="Genomic_DNA"/>
</dbReference>
<dbReference type="KEGG" id="tfl:RPIT_02310"/>
<dbReference type="Proteomes" id="UP000188324">
    <property type="component" value="Chromosome"/>
</dbReference>
<organism evidence="1 2">
    <name type="scientific">Tessaracoccus flavus</name>
    <dbReference type="NCBI Taxonomy" id="1610493"/>
    <lineage>
        <taxon>Bacteria</taxon>
        <taxon>Bacillati</taxon>
        <taxon>Actinomycetota</taxon>
        <taxon>Actinomycetes</taxon>
        <taxon>Propionibacteriales</taxon>
        <taxon>Propionibacteriaceae</taxon>
        <taxon>Tessaracoccus</taxon>
    </lineage>
</organism>